<proteinExistence type="predicted"/>
<name>A0A0F9HK68_9ZZZZ</name>
<organism evidence="1">
    <name type="scientific">marine sediment metagenome</name>
    <dbReference type="NCBI Taxonomy" id="412755"/>
    <lineage>
        <taxon>unclassified sequences</taxon>
        <taxon>metagenomes</taxon>
        <taxon>ecological metagenomes</taxon>
    </lineage>
</organism>
<dbReference type="AlphaFoldDB" id="A0A0F9HK68"/>
<comment type="caution">
    <text evidence="1">The sequence shown here is derived from an EMBL/GenBank/DDBJ whole genome shotgun (WGS) entry which is preliminary data.</text>
</comment>
<protein>
    <submittedName>
        <fullName evidence="1">Uncharacterized protein</fullName>
    </submittedName>
</protein>
<evidence type="ECO:0000313" key="1">
    <source>
        <dbReference type="EMBL" id="KKM03597.1"/>
    </source>
</evidence>
<reference evidence="1" key="1">
    <citation type="journal article" date="2015" name="Nature">
        <title>Complex archaea that bridge the gap between prokaryotes and eukaryotes.</title>
        <authorList>
            <person name="Spang A."/>
            <person name="Saw J.H."/>
            <person name="Jorgensen S.L."/>
            <person name="Zaremba-Niedzwiedzka K."/>
            <person name="Martijn J."/>
            <person name="Lind A.E."/>
            <person name="van Eijk R."/>
            <person name="Schleper C."/>
            <person name="Guy L."/>
            <person name="Ettema T.J."/>
        </authorList>
    </citation>
    <scope>NUCLEOTIDE SEQUENCE</scope>
</reference>
<accession>A0A0F9HK68</accession>
<dbReference type="EMBL" id="LAZR01016648">
    <property type="protein sequence ID" value="KKM03597.1"/>
    <property type="molecule type" value="Genomic_DNA"/>
</dbReference>
<gene>
    <name evidence="1" type="ORF">LCGC14_1772800</name>
</gene>
<sequence length="39" mass="4837">MNDAKRKLIMEQYNLKPSDMCKDFVPREFLEKRFRDNND</sequence>